<feature type="region of interest" description="Disordered" evidence="3">
    <location>
        <begin position="1"/>
        <end position="24"/>
    </location>
</feature>
<dbReference type="PANTHER" id="PTHR31996:SF2">
    <property type="entry name" value="COILED-COIL DOMAIN-CONTAINING PROTEIN 115"/>
    <property type="match status" value="1"/>
</dbReference>
<accession>A0A8C0IUQ8</accession>
<protein>
    <recommendedName>
        <fullName evidence="1">Vacuolar ATPase assembly protein VMA22</fullName>
    </recommendedName>
</protein>
<keyword evidence="2" id="KW-0175">Coiled coil</keyword>
<name>A0A8C0IUQ8_CHEAB</name>
<dbReference type="GO" id="GO:0051082">
    <property type="term" value="F:unfolded protein binding"/>
    <property type="evidence" value="ECO:0007669"/>
    <property type="project" value="TreeGrafter"/>
</dbReference>
<keyword evidence="5" id="KW-1185">Reference proteome</keyword>
<dbReference type="PANTHER" id="PTHR31996">
    <property type="entry name" value="COILED-COIL DOMAIN-CONTAINING PROTEIN 115"/>
    <property type="match status" value="1"/>
</dbReference>
<proteinExistence type="predicted"/>
<reference evidence="4" key="2">
    <citation type="submission" date="2025-09" db="UniProtKB">
        <authorList>
            <consortium name="Ensembl"/>
        </authorList>
    </citation>
    <scope>IDENTIFICATION</scope>
</reference>
<evidence type="ECO:0000256" key="1">
    <source>
        <dbReference type="ARBA" id="ARBA00093634"/>
    </source>
</evidence>
<evidence type="ECO:0000256" key="3">
    <source>
        <dbReference type="SAM" id="MobiDB-lite"/>
    </source>
</evidence>
<sequence length="143" mass="15472">MCRGHSPAKERGVNAVPIPSSQGESGQVAFQVIPEWNPSTERHLLLTVSPVLRQRKGPGKTAAPRPPLGAAPESDSQRGASSQDPLTWFGILVPQSLRQAQSSFREGILLAAEIASLQSDIEATLAQYRALLERKRQLLAREG</sequence>
<feature type="region of interest" description="Disordered" evidence="3">
    <location>
        <begin position="48"/>
        <end position="83"/>
    </location>
</feature>
<evidence type="ECO:0000256" key="2">
    <source>
        <dbReference type="SAM" id="Coils"/>
    </source>
</evidence>
<feature type="coiled-coil region" evidence="2">
    <location>
        <begin position="114"/>
        <end position="141"/>
    </location>
</feature>
<evidence type="ECO:0000313" key="4">
    <source>
        <dbReference type="Ensembl" id="ENSCABP00000022313.1"/>
    </source>
</evidence>
<organism evidence="4 5">
    <name type="scientific">Chelonoidis abingdonii</name>
    <name type="common">Abingdon island giant tortoise</name>
    <name type="synonym">Testudo abingdonii</name>
    <dbReference type="NCBI Taxonomy" id="106734"/>
    <lineage>
        <taxon>Eukaryota</taxon>
        <taxon>Metazoa</taxon>
        <taxon>Chordata</taxon>
        <taxon>Craniata</taxon>
        <taxon>Vertebrata</taxon>
        <taxon>Euteleostomi</taxon>
        <taxon>Archelosauria</taxon>
        <taxon>Testudinata</taxon>
        <taxon>Testudines</taxon>
        <taxon>Cryptodira</taxon>
        <taxon>Durocryptodira</taxon>
        <taxon>Testudinoidea</taxon>
        <taxon>Testudinidae</taxon>
        <taxon>Chelonoidis</taxon>
    </lineage>
</organism>
<dbReference type="GO" id="GO:0070072">
    <property type="term" value="P:vacuolar proton-transporting V-type ATPase complex assembly"/>
    <property type="evidence" value="ECO:0007669"/>
    <property type="project" value="InterPro"/>
</dbReference>
<dbReference type="Proteomes" id="UP000694404">
    <property type="component" value="Unplaced"/>
</dbReference>
<dbReference type="GeneTree" id="ENSGT01070000255648"/>
<dbReference type="Pfam" id="PF21730">
    <property type="entry name" value="Vma22_CCDC115"/>
    <property type="match status" value="1"/>
</dbReference>
<dbReference type="InterPro" id="IPR040357">
    <property type="entry name" value="Vma22/CCDC115"/>
</dbReference>
<evidence type="ECO:0000313" key="5">
    <source>
        <dbReference type="Proteomes" id="UP000694404"/>
    </source>
</evidence>
<dbReference type="Ensembl" id="ENSCABT00000024446.1">
    <property type="protein sequence ID" value="ENSCABP00000022313.1"/>
    <property type="gene ID" value="ENSCABG00000016446.1"/>
</dbReference>
<reference evidence="4" key="1">
    <citation type="submission" date="2025-08" db="UniProtKB">
        <authorList>
            <consortium name="Ensembl"/>
        </authorList>
    </citation>
    <scope>IDENTIFICATION</scope>
</reference>
<dbReference type="AlphaFoldDB" id="A0A8C0IUQ8"/>